<evidence type="ECO:0000256" key="6">
    <source>
        <dbReference type="ARBA" id="ARBA00023012"/>
    </source>
</evidence>
<keyword evidence="3" id="KW-0597">Phosphoprotein</keyword>
<feature type="transmembrane region" description="Helical" evidence="7">
    <location>
        <begin position="341"/>
        <end position="360"/>
    </location>
</feature>
<dbReference type="STRING" id="1122198.SAMN02745729_10479"/>
<dbReference type="GO" id="GO:0016036">
    <property type="term" value="P:cellular response to phosphate starvation"/>
    <property type="evidence" value="ECO:0007669"/>
    <property type="project" value="TreeGrafter"/>
</dbReference>
<dbReference type="PROSITE" id="PS50109">
    <property type="entry name" value="HIS_KIN"/>
    <property type="match status" value="1"/>
</dbReference>
<dbReference type="CDD" id="cd00075">
    <property type="entry name" value="HATPase"/>
    <property type="match status" value="1"/>
</dbReference>
<dbReference type="GO" id="GO:0000155">
    <property type="term" value="F:phosphorelay sensor kinase activity"/>
    <property type="evidence" value="ECO:0007669"/>
    <property type="project" value="InterPro"/>
</dbReference>
<name>A0A1H4BW94_9GAMM</name>
<dbReference type="GO" id="GO:0004721">
    <property type="term" value="F:phosphoprotein phosphatase activity"/>
    <property type="evidence" value="ECO:0007669"/>
    <property type="project" value="TreeGrafter"/>
</dbReference>
<dbReference type="InterPro" id="IPR036097">
    <property type="entry name" value="HisK_dim/P_sf"/>
</dbReference>
<protein>
    <recommendedName>
        <fullName evidence="2">histidine kinase</fullName>
        <ecNumber evidence="2">2.7.13.3</ecNumber>
    </recommendedName>
</protein>
<keyword evidence="10" id="KW-1185">Reference proteome</keyword>
<dbReference type="Proteomes" id="UP000242469">
    <property type="component" value="Unassembled WGS sequence"/>
</dbReference>
<dbReference type="CDD" id="cd00082">
    <property type="entry name" value="HisKA"/>
    <property type="match status" value="1"/>
</dbReference>
<dbReference type="SUPFAM" id="SSF55874">
    <property type="entry name" value="ATPase domain of HSP90 chaperone/DNA topoisomerase II/histidine kinase"/>
    <property type="match status" value="1"/>
</dbReference>
<keyword evidence="7" id="KW-0812">Transmembrane</keyword>
<comment type="catalytic activity">
    <reaction evidence="1">
        <text>ATP + protein L-histidine = ADP + protein N-phospho-L-histidine.</text>
        <dbReference type="EC" id="2.7.13.3"/>
    </reaction>
</comment>
<gene>
    <name evidence="9" type="ORF">SAMN02745729_10479</name>
</gene>
<dbReference type="Pfam" id="PF07696">
    <property type="entry name" value="7TMR-DISMED2"/>
    <property type="match status" value="1"/>
</dbReference>
<dbReference type="PANTHER" id="PTHR45453">
    <property type="entry name" value="PHOSPHATE REGULON SENSOR PROTEIN PHOR"/>
    <property type="match status" value="1"/>
</dbReference>
<dbReference type="Gene3D" id="1.10.287.130">
    <property type="match status" value="1"/>
</dbReference>
<keyword evidence="6" id="KW-0902">Two-component regulatory system</keyword>
<dbReference type="Pfam" id="PF00512">
    <property type="entry name" value="HisKA"/>
    <property type="match status" value="1"/>
</dbReference>
<dbReference type="AlphaFoldDB" id="A0A1H4BW94"/>
<dbReference type="InterPro" id="IPR011622">
    <property type="entry name" value="7TMR_DISM_rcpt_extracell_dom2"/>
</dbReference>
<evidence type="ECO:0000256" key="2">
    <source>
        <dbReference type="ARBA" id="ARBA00012438"/>
    </source>
</evidence>
<dbReference type="InterPro" id="IPR003661">
    <property type="entry name" value="HisK_dim/P_dom"/>
</dbReference>
<organism evidence="9 10">
    <name type="scientific">Marinobacterium iners DSM 11526</name>
    <dbReference type="NCBI Taxonomy" id="1122198"/>
    <lineage>
        <taxon>Bacteria</taxon>
        <taxon>Pseudomonadati</taxon>
        <taxon>Pseudomonadota</taxon>
        <taxon>Gammaproteobacteria</taxon>
        <taxon>Oceanospirillales</taxon>
        <taxon>Oceanospirillaceae</taxon>
        <taxon>Marinobacterium</taxon>
    </lineage>
</organism>
<dbReference type="PANTHER" id="PTHR45453:SF1">
    <property type="entry name" value="PHOSPHATE REGULON SENSOR PROTEIN PHOR"/>
    <property type="match status" value="1"/>
</dbReference>
<proteinExistence type="predicted"/>
<dbReference type="SMART" id="SM00387">
    <property type="entry name" value="HATPase_c"/>
    <property type="match status" value="1"/>
</dbReference>
<reference evidence="10" key="1">
    <citation type="submission" date="2016-10" db="EMBL/GenBank/DDBJ databases">
        <authorList>
            <person name="Varghese N."/>
            <person name="Submissions S."/>
        </authorList>
    </citation>
    <scope>NUCLEOTIDE SEQUENCE [LARGE SCALE GENOMIC DNA]</scope>
    <source>
        <strain evidence="10">DSM 11526</strain>
    </source>
</reference>
<accession>A0A1H4BW94</accession>
<dbReference type="InterPro" id="IPR004358">
    <property type="entry name" value="Sig_transdc_His_kin-like_C"/>
</dbReference>
<dbReference type="Gene3D" id="3.30.565.10">
    <property type="entry name" value="Histidine kinase-like ATPase, C-terminal domain"/>
    <property type="match status" value="1"/>
</dbReference>
<dbReference type="InterPro" id="IPR005467">
    <property type="entry name" value="His_kinase_dom"/>
</dbReference>
<dbReference type="PRINTS" id="PR00344">
    <property type="entry name" value="BCTRLSENSOR"/>
</dbReference>
<dbReference type="RefSeq" id="WP_091824760.1">
    <property type="nucleotide sequence ID" value="NZ_FNRJ01000004.1"/>
</dbReference>
<sequence length="638" mass="72476">MRARQLIQKSCVLLFILFYWGFAVADIQQIVTLGHEKIVFDQGQISVYKDPSESLTLEGAIALNAQGKFLPTRDAISEGYIRSAVWGYTKISRPEEASSVWGISITPSYLDQVDIFVLHKGELIEHLAAGDQVTDPEHDLHNRHHIVEMDFPVGSFDLYFRLKTTSTSLMLLKMIPEAEIIEFIDLNVILEGALIGVLFTMLIINLINSIWLKSSLFLSFFLYEIGIIVTILLSVGLGDIIFPSLDSTEHNTVFKIGIMVTAIVAFLFFYRLIDFYFKGRALVDLLFLFGILHCCYGIYMTLTGRFVEVMSYLNWFVALFPVAVSAIVLPNWNEFDTEKKYRFSGFIVFGFFTFVNSMYVNGVIGASGLKSFIPPVMIFSFQLTLHFVIMCSIRKSESVVEEARRAAYLAARDASAERLQRERDQTFLAMLSHEIRTPLAVIDSATQALIRKNDRTEKDDYNGIRYTHIRNSVKRANELLGMSLIKVRSGKNTGTEYDIIELTWSVIKSFDDHDKKRIKFWYPSSKMIGSYRVSEGAMHIVMRNLIDNALKYSPLDSPVDIIVREGKHGLYWSVQDYGPGLNEHVQKHMYEQFFRADERASVPGLGLGLYVTRQIMEEHGADLVVDSGSNGTIFTCCL</sequence>
<evidence type="ECO:0000313" key="9">
    <source>
        <dbReference type="EMBL" id="SEA52102.1"/>
    </source>
</evidence>
<dbReference type="InterPro" id="IPR003594">
    <property type="entry name" value="HATPase_dom"/>
</dbReference>
<feature type="transmembrane region" description="Helical" evidence="7">
    <location>
        <begin position="285"/>
        <end position="306"/>
    </location>
</feature>
<evidence type="ECO:0000256" key="4">
    <source>
        <dbReference type="ARBA" id="ARBA00022679"/>
    </source>
</evidence>
<dbReference type="EC" id="2.7.13.3" evidence="2"/>
<dbReference type="GO" id="GO:0005886">
    <property type="term" value="C:plasma membrane"/>
    <property type="evidence" value="ECO:0007669"/>
    <property type="project" value="TreeGrafter"/>
</dbReference>
<dbReference type="Gene3D" id="2.60.40.2380">
    <property type="match status" value="1"/>
</dbReference>
<keyword evidence="7" id="KW-0472">Membrane</keyword>
<dbReference type="InterPro" id="IPR036890">
    <property type="entry name" value="HATPase_C_sf"/>
</dbReference>
<feature type="domain" description="Histidine kinase" evidence="8">
    <location>
        <begin position="430"/>
        <end position="638"/>
    </location>
</feature>
<evidence type="ECO:0000259" key="8">
    <source>
        <dbReference type="PROSITE" id="PS50109"/>
    </source>
</evidence>
<evidence type="ECO:0000313" key="10">
    <source>
        <dbReference type="Proteomes" id="UP000242469"/>
    </source>
</evidence>
<keyword evidence="4" id="KW-0808">Transferase</keyword>
<keyword evidence="5 9" id="KW-0418">Kinase</keyword>
<dbReference type="OrthoDB" id="9809766at2"/>
<dbReference type="EMBL" id="FNRJ01000004">
    <property type="protein sequence ID" value="SEA52102.1"/>
    <property type="molecule type" value="Genomic_DNA"/>
</dbReference>
<evidence type="ECO:0000256" key="3">
    <source>
        <dbReference type="ARBA" id="ARBA00022553"/>
    </source>
</evidence>
<dbReference type="InterPro" id="IPR050351">
    <property type="entry name" value="BphY/WalK/GraS-like"/>
</dbReference>
<feature type="transmembrane region" description="Helical" evidence="7">
    <location>
        <begin position="188"/>
        <end position="208"/>
    </location>
</feature>
<feature type="transmembrane region" description="Helical" evidence="7">
    <location>
        <begin position="312"/>
        <end position="329"/>
    </location>
</feature>
<feature type="transmembrane region" description="Helical" evidence="7">
    <location>
        <begin position="254"/>
        <end position="273"/>
    </location>
</feature>
<keyword evidence="7" id="KW-1133">Transmembrane helix</keyword>
<dbReference type="SUPFAM" id="SSF47384">
    <property type="entry name" value="Homodimeric domain of signal transducing histidine kinase"/>
    <property type="match status" value="1"/>
</dbReference>
<evidence type="ECO:0000256" key="5">
    <source>
        <dbReference type="ARBA" id="ARBA00022777"/>
    </source>
</evidence>
<evidence type="ECO:0000256" key="1">
    <source>
        <dbReference type="ARBA" id="ARBA00000085"/>
    </source>
</evidence>
<feature type="transmembrane region" description="Helical" evidence="7">
    <location>
        <begin position="220"/>
        <end position="242"/>
    </location>
</feature>
<dbReference type="Pfam" id="PF02518">
    <property type="entry name" value="HATPase_c"/>
    <property type="match status" value="1"/>
</dbReference>
<evidence type="ECO:0000256" key="7">
    <source>
        <dbReference type="SAM" id="Phobius"/>
    </source>
</evidence>